<dbReference type="InterPro" id="IPR051911">
    <property type="entry name" value="SDR_oxidoreductase"/>
</dbReference>
<evidence type="ECO:0000313" key="4">
    <source>
        <dbReference type="Proteomes" id="UP000186601"/>
    </source>
</evidence>
<dbReference type="EMBL" id="MLYV02000559">
    <property type="protein sequence ID" value="PSR83435.1"/>
    <property type="molecule type" value="Genomic_DNA"/>
</dbReference>
<organism evidence="3 4">
    <name type="scientific">Hermanssonia centrifuga</name>
    <dbReference type="NCBI Taxonomy" id="98765"/>
    <lineage>
        <taxon>Eukaryota</taxon>
        <taxon>Fungi</taxon>
        <taxon>Dikarya</taxon>
        <taxon>Basidiomycota</taxon>
        <taxon>Agaricomycotina</taxon>
        <taxon>Agaricomycetes</taxon>
        <taxon>Polyporales</taxon>
        <taxon>Meruliaceae</taxon>
        <taxon>Hermanssonia</taxon>
    </lineage>
</organism>
<dbReference type="InterPro" id="IPR036291">
    <property type="entry name" value="NAD(P)-bd_dom_sf"/>
</dbReference>
<name>A0A2R6P1G6_9APHY</name>
<sequence>MDQALSVWGRIDVVVNNAGLGMKSVLEEGGSLAAMQQFQTNVFGVLNVTNAILPHMRQRRSGTVVIVGSPIGETYSAELAQFSIRVTVVIPGSFRTGALAQPITIHKHIPAYDKLREAGRARFNSISGSENGNPAKAMELLVDVVRGEGRAYGREWPMWLFMGQDVYRDVRGKCERVLNTLDDWEDIATDLEFD</sequence>
<dbReference type="PRINTS" id="PR00081">
    <property type="entry name" value="GDHRDH"/>
</dbReference>
<dbReference type="Gene3D" id="3.40.50.720">
    <property type="entry name" value="NAD(P)-binding Rossmann-like Domain"/>
    <property type="match status" value="1"/>
</dbReference>
<dbReference type="InterPro" id="IPR002347">
    <property type="entry name" value="SDR_fam"/>
</dbReference>
<comment type="similarity">
    <text evidence="1">Belongs to the short-chain dehydrogenases/reductases (SDR) family.</text>
</comment>
<dbReference type="GO" id="GO:0016491">
    <property type="term" value="F:oxidoreductase activity"/>
    <property type="evidence" value="ECO:0007669"/>
    <property type="project" value="UniProtKB-KW"/>
</dbReference>
<gene>
    <name evidence="3" type="ORF">PHLCEN_2v5707</name>
</gene>
<keyword evidence="4" id="KW-1185">Reference proteome</keyword>
<dbReference type="AlphaFoldDB" id="A0A2R6P1G6"/>
<reference evidence="3 4" key="1">
    <citation type="submission" date="2018-02" db="EMBL/GenBank/DDBJ databases">
        <title>Genome sequence of the basidiomycete white-rot fungus Phlebia centrifuga.</title>
        <authorList>
            <person name="Granchi Z."/>
            <person name="Peng M."/>
            <person name="de Vries R.P."/>
            <person name="Hilden K."/>
            <person name="Makela M.R."/>
            <person name="Grigoriev I."/>
            <person name="Riley R."/>
        </authorList>
    </citation>
    <scope>NUCLEOTIDE SEQUENCE [LARGE SCALE GENOMIC DNA]</scope>
    <source>
        <strain evidence="3 4">FBCC195</strain>
    </source>
</reference>
<dbReference type="Pfam" id="PF00106">
    <property type="entry name" value="adh_short"/>
    <property type="match status" value="1"/>
</dbReference>
<protein>
    <submittedName>
        <fullName evidence="3">Uncharacterized protein</fullName>
    </submittedName>
</protein>
<evidence type="ECO:0000256" key="2">
    <source>
        <dbReference type="ARBA" id="ARBA00023002"/>
    </source>
</evidence>
<dbReference type="STRING" id="98765.A0A2R6P1G6"/>
<evidence type="ECO:0000256" key="1">
    <source>
        <dbReference type="ARBA" id="ARBA00006484"/>
    </source>
</evidence>
<dbReference type="OrthoDB" id="1274115at2759"/>
<keyword evidence="2" id="KW-0560">Oxidoreductase</keyword>
<dbReference type="PANTHER" id="PTHR43976:SF16">
    <property type="entry name" value="SHORT-CHAIN DEHYDROGENASE_REDUCTASE FAMILY PROTEIN"/>
    <property type="match status" value="1"/>
</dbReference>
<dbReference type="Proteomes" id="UP000186601">
    <property type="component" value="Unassembled WGS sequence"/>
</dbReference>
<dbReference type="SUPFAM" id="SSF51735">
    <property type="entry name" value="NAD(P)-binding Rossmann-fold domains"/>
    <property type="match status" value="1"/>
</dbReference>
<evidence type="ECO:0000313" key="3">
    <source>
        <dbReference type="EMBL" id="PSR83435.1"/>
    </source>
</evidence>
<accession>A0A2R6P1G6</accession>
<comment type="caution">
    <text evidence="3">The sequence shown here is derived from an EMBL/GenBank/DDBJ whole genome shotgun (WGS) entry which is preliminary data.</text>
</comment>
<dbReference type="PANTHER" id="PTHR43976">
    <property type="entry name" value="SHORT CHAIN DEHYDROGENASE"/>
    <property type="match status" value="1"/>
</dbReference>
<proteinExistence type="inferred from homology"/>